<feature type="domain" description="NAD-dependent epimerase/dehydratase" evidence="2">
    <location>
        <begin position="14"/>
        <end position="263"/>
    </location>
</feature>
<evidence type="ECO:0000256" key="1">
    <source>
        <dbReference type="ARBA" id="ARBA00007637"/>
    </source>
</evidence>
<accession>A0A5R9DU74</accession>
<sequence>MPAPLHNDLTDARVLITGGAGFIGAALRATLTRAGARPALLDDLSAYGPTTLTLLGTGPTDPALTIGDINDEQLVRRMVADADYVVHAAAHSSVHGCTTDPDKAFRSNLAGTDTVLRAVAAAPHVRRFVLLSTAQVYGHGAPHAPRSERAGYFTEDQRLDPLNIYANSKLWAEGHTRQILDLAGRDYTIVRPFSVYGPGQVPKQGAASWVVAQFTMYAALDQQLLLNNGGRQVRDFIHRDDVAEALRLCLTIPAAAGQTLNLGTGIQTSVRQVAEHVARHIPGARIVDAPRVAQDPLGACADTTRMRTVLDWQPAIRVADGIAGYVDWVRTTPNAIPDWMRAETSTSRIAAWSAPAPR</sequence>
<dbReference type="SUPFAM" id="SSF51735">
    <property type="entry name" value="NAD(P)-binding Rossmann-fold domains"/>
    <property type="match status" value="1"/>
</dbReference>
<gene>
    <name evidence="3" type="ORF">FEF34_38770</name>
</gene>
<dbReference type="Pfam" id="PF01370">
    <property type="entry name" value="Epimerase"/>
    <property type="match status" value="1"/>
</dbReference>
<organism evidence="3 4">
    <name type="scientific">Streptomyces marianii</name>
    <dbReference type="NCBI Taxonomy" id="1817406"/>
    <lineage>
        <taxon>Bacteria</taxon>
        <taxon>Bacillati</taxon>
        <taxon>Actinomycetota</taxon>
        <taxon>Actinomycetes</taxon>
        <taxon>Kitasatosporales</taxon>
        <taxon>Streptomycetaceae</taxon>
        <taxon>Streptomyces</taxon>
    </lineage>
</organism>
<name>A0A5R9DU74_9ACTN</name>
<comment type="similarity">
    <text evidence="1">Belongs to the NAD(P)-dependent epimerase/dehydratase family.</text>
</comment>
<comment type="caution">
    <text evidence="3">The sequence shown here is derived from an EMBL/GenBank/DDBJ whole genome shotgun (WGS) entry which is preliminary data.</text>
</comment>
<evidence type="ECO:0000313" key="4">
    <source>
        <dbReference type="Proteomes" id="UP000305921"/>
    </source>
</evidence>
<dbReference type="EMBL" id="VAWE01000002">
    <property type="protein sequence ID" value="TLQ39331.1"/>
    <property type="molecule type" value="Genomic_DNA"/>
</dbReference>
<evidence type="ECO:0000259" key="2">
    <source>
        <dbReference type="Pfam" id="PF01370"/>
    </source>
</evidence>
<evidence type="ECO:0000313" key="3">
    <source>
        <dbReference type="EMBL" id="TLQ39331.1"/>
    </source>
</evidence>
<reference evidence="3 4" key="1">
    <citation type="submission" date="2019-05" db="EMBL/GenBank/DDBJ databases">
        <title>Streptomyces marianii sp. nov., a novel marine actinomycete from southern coast of India.</title>
        <authorList>
            <person name="Iniyan A.M."/>
            <person name="Wink J."/>
            <person name="Ramprasad E."/>
            <person name="Ramana C.V."/>
            <person name="Bunk B."/>
            <person name="Sproer C."/>
            <person name="Joseph F.-J.R.S."/>
            <person name="Vincent S.G.P."/>
        </authorList>
    </citation>
    <scope>NUCLEOTIDE SEQUENCE [LARGE SCALE GENOMIC DNA]</scope>
    <source>
        <strain evidence="3 4">ICN19</strain>
    </source>
</reference>
<dbReference type="OrthoDB" id="4294885at2"/>
<dbReference type="AlphaFoldDB" id="A0A5R9DU74"/>
<dbReference type="InterPro" id="IPR036291">
    <property type="entry name" value="NAD(P)-bd_dom_sf"/>
</dbReference>
<dbReference type="RefSeq" id="WP_138058143.1">
    <property type="nucleotide sequence ID" value="NZ_VAWE01000002.1"/>
</dbReference>
<dbReference type="Gene3D" id="3.40.50.720">
    <property type="entry name" value="NAD(P)-binding Rossmann-like Domain"/>
    <property type="match status" value="1"/>
</dbReference>
<dbReference type="InterPro" id="IPR001509">
    <property type="entry name" value="Epimerase_deHydtase"/>
</dbReference>
<keyword evidence="4" id="KW-1185">Reference proteome</keyword>
<dbReference type="Proteomes" id="UP000305921">
    <property type="component" value="Unassembled WGS sequence"/>
</dbReference>
<dbReference type="PANTHER" id="PTHR43000">
    <property type="entry name" value="DTDP-D-GLUCOSE 4,6-DEHYDRATASE-RELATED"/>
    <property type="match status" value="1"/>
</dbReference>
<protein>
    <submittedName>
        <fullName evidence="3">NAD(P)-dependent oxidoreductase</fullName>
    </submittedName>
</protein>
<proteinExistence type="inferred from homology"/>